<protein>
    <submittedName>
        <fullName evidence="3">G5018 protein</fullName>
    </submittedName>
</protein>
<keyword evidence="1" id="KW-0489">Methyltransferase</keyword>
<name>A0ABP1FRQ8_9CHLO</name>
<organism evidence="3 4">
    <name type="scientific">Coccomyxa viridis</name>
    <dbReference type="NCBI Taxonomy" id="1274662"/>
    <lineage>
        <taxon>Eukaryota</taxon>
        <taxon>Viridiplantae</taxon>
        <taxon>Chlorophyta</taxon>
        <taxon>core chlorophytes</taxon>
        <taxon>Trebouxiophyceae</taxon>
        <taxon>Trebouxiophyceae incertae sedis</taxon>
        <taxon>Coccomyxaceae</taxon>
        <taxon>Coccomyxa</taxon>
    </lineage>
</organism>
<sequence length="338" mass="37617">MASQPVMIIELFSGVGSVAALGSRFLQCNAITVDIDASRKPTICADIGELSDAAIQSLKTAFQGVHWIMWASPPCDQYSRAHTCGTRDLERADALTQRMWRFVDILKPERVLIENPESSLLWKRDFMLARQGFTLQIDYCQYGIAYKKPTQMWTDKPLAGFVPKRCPGPGRCPAIAPTTRRHIVSIDGCEDRTTVAAIPDRLVLEIFQAVHHSLPARGKRIEGAVAIAIAALTNPVVGVTTYKVMGESWRFKVTHADGSVAWKELADMPDDFDRLSWPSKLRAKFAVDPAPFPYERIVEVALDGDTVLIRVKWTKCQETSWLRADVAAMRDIATAVKT</sequence>
<evidence type="ECO:0000313" key="4">
    <source>
        <dbReference type="Proteomes" id="UP001497392"/>
    </source>
</evidence>
<gene>
    <name evidence="3" type="primary">g5018</name>
    <name evidence="3" type="ORF">VP750_LOCUS4282</name>
</gene>
<dbReference type="Proteomes" id="UP001497392">
    <property type="component" value="Unassembled WGS sequence"/>
</dbReference>
<dbReference type="EMBL" id="CAXHTA020000007">
    <property type="protein sequence ID" value="CAL5222623.1"/>
    <property type="molecule type" value="Genomic_DNA"/>
</dbReference>
<evidence type="ECO:0000256" key="1">
    <source>
        <dbReference type="ARBA" id="ARBA00022603"/>
    </source>
</evidence>
<dbReference type="SUPFAM" id="SSF53335">
    <property type="entry name" value="S-adenosyl-L-methionine-dependent methyltransferases"/>
    <property type="match status" value="1"/>
</dbReference>
<comment type="caution">
    <text evidence="3">The sequence shown here is derived from an EMBL/GenBank/DDBJ whole genome shotgun (WGS) entry which is preliminary data.</text>
</comment>
<reference evidence="3 4" key="1">
    <citation type="submission" date="2024-06" db="EMBL/GenBank/DDBJ databases">
        <authorList>
            <person name="Kraege A."/>
            <person name="Thomma B."/>
        </authorList>
    </citation>
    <scope>NUCLEOTIDE SEQUENCE [LARGE SCALE GENOMIC DNA]</scope>
</reference>
<evidence type="ECO:0000313" key="3">
    <source>
        <dbReference type="EMBL" id="CAL5222623.1"/>
    </source>
</evidence>
<dbReference type="InterPro" id="IPR029063">
    <property type="entry name" value="SAM-dependent_MTases_sf"/>
</dbReference>
<evidence type="ECO:0000256" key="2">
    <source>
        <dbReference type="ARBA" id="ARBA00022679"/>
    </source>
</evidence>
<keyword evidence="4" id="KW-1185">Reference proteome</keyword>
<dbReference type="InterPro" id="IPR001525">
    <property type="entry name" value="C5_MeTfrase"/>
</dbReference>
<proteinExistence type="predicted"/>
<dbReference type="Gene3D" id="3.40.50.150">
    <property type="entry name" value="Vaccinia Virus protein VP39"/>
    <property type="match status" value="1"/>
</dbReference>
<keyword evidence="2" id="KW-0808">Transferase</keyword>
<dbReference type="Pfam" id="PF00145">
    <property type="entry name" value="DNA_methylase"/>
    <property type="match status" value="1"/>
</dbReference>
<accession>A0ABP1FRQ8</accession>